<organism evidence="2 3">
    <name type="scientific">Liparis tanakae</name>
    <name type="common">Tanaka's snailfish</name>
    <dbReference type="NCBI Taxonomy" id="230148"/>
    <lineage>
        <taxon>Eukaryota</taxon>
        <taxon>Metazoa</taxon>
        <taxon>Chordata</taxon>
        <taxon>Craniata</taxon>
        <taxon>Vertebrata</taxon>
        <taxon>Euteleostomi</taxon>
        <taxon>Actinopterygii</taxon>
        <taxon>Neopterygii</taxon>
        <taxon>Teleostei</taxon>
        <taxon>Neoteleostei</taxon>
        <taxon>Acanthomorphata</taxon>
        <taxon>Eupercaria</taxon>
        <taxon>Perciformes</taxon>
        <taxon>Cottioidei</taxon>
        <taxon>Cottales</taxon>
        <taxon>Liparidae</taxon>
        <taxon>Liparis</taxon>
    </lineage>
</organism>
<feature type="compositionally biased region" description="Acidic residues" evidence="1">
    <location>
        <begin position="118"/>
        <end position="134"/>
    </location>
</feature>
<gene>
    <name evidence="2" type="primary">DMXL1_0</name>
    <name evidence="2" type="ORF">EYF80_030675</name>
</gene>
<feature type="region of interest" description="Disordered" evidence="1">
    <location>
        <begin position="117"/>
        <end position="146"/>
    </location>
</feature>
<accession>A0A4Z2H0L5</accession>
<reference evidence="2 3" key="1">
    <citation type="submission" date="2019-03" db="EMBL/GenBank/DDBJ databases">
        <title>First draft genome of Liparis tanakae, snailfish: a comprehensive survey of snailfish specific genes.</title>
        <authorList>
            <person name="Kim W."/>
            <person name="Song I."/>
            <person name="Jeong J.-H."/>
            <person name="Kim D."/>
            <person name="Kim S."/>
            <person name="Ryu S."/>
            <person name="Song J.Y."/>
            <person name="Lee S.K."/>
        </authorList>
    </citation>
    <scope>NUCLEOTIDE SEQUENCE [LARGE SCALE GENOMIC DNA]</scope>
    <source>
        <tissue evidence="2">Muscle</tissue>
    </source>
</reference>
<dbReference type="SUPFAM" id="SSF50978">
    <property type="entry name" value="WD40 repeat-like"/>
    <property type="match status" value="1"/>
</dbReference>
<evidence type="ECO:0000313" key="3">
    <source>
        <dbReference type="Proteomes" id="UP000314294"/>
    </source>
</evidence>
<keyword evidence="3" id="KW-1185">Reference proteome</keyword>
<dbReference type="EMBL" id="SRLO01000363">
    <property type="protein sequence ID" value="TNN59141.1"/>
    <property type="molecule type" value="Genomic_DNA"/>
</dbReference>
<name>A0A4Z2H0L5_9TELE</name>
<dbReference type="InterPro" id="IPR052208">
    <property type="entry name" value="DmX-like/RAVE_component"/>
</dbReference>
<dbReference type="OrthoDB" id="342131at2759"/>
<evidence type="ECO:0000256" key="1">
    <source>
        <dbReference type="SAM" id="MobiDB-lite"/>
    </source>
</evidence>
<dbReference type="AlphaFoldDB" id="A0A4Z2H0L5"/>
<protein>
    <submittedName>
        <fullName evidence="2">DmX-like protein 1</fullName>
    </submittedName>
</protein>
<dbReference type="PANTHER" id="PTHR13950">
    <property type="entry name" value="RABCONNECTIN-RELATED"/>
    <property type="match status" value="1"/>
</dbReference>
<comment type="caution">
    <text evidence="2">The sequence shown here is derived from an EMBL/GenBank/DDBJ whole genome shotgun (WGS) entry which is preliminary data.</text>
</comment>
<evidence type="ECO:0000313" key="2">
    <source>
        <dbReference type="EMBL" id="TNN59141.1"/>
    </source>
</evidence>
<sequence>MWQQLKLNLQRYLRGSCYRDAPQPSLTCGLPHHQSRHYSHKRSSGNRPHANALCHFHIAASINPATDIPLLPSISSLSSVDDEDPGGLFTVHWLNNKELHFTLAMDVFLQQLRGSLEQQDDGADEVPEDDSDEDNSSRPSDSQAPEAAELPLAAVKHQVDVLLEEWNKGADMLFSIHPMDGSLLVWHVDWLDEYQPGMFRQAQVSFVSRIPVAFPTGDAISLSHSVVMYACNKNVDLAIQHGRKRPPGSALPPTKSALISYGGQGKAAPSSSLRLSIFTPNVLMISKHADGSLNQWAVGFAEDSAFSTVLSVSHKSRYCGHRFHLNDLACVYCNSPSACFVASDGHSLRMYQAVIEAKKLLKETPKEASVTSASPLNSSTFSYDEFTSPAGQRSKPCTSNLQSARRLSLTTHRLYSQEMALPEGVEAISVTPSAGHLSASCSLPADRVPYLLATSCSDGKVRFWRCVVIATEPSGTDGLVYQWEEWPLLVEARLPNSSAVEVQGRPIEVSCCHSGRIAVAYKRIPTTSLSSTPYLNSLQLLTSPPTLSSSPYVHNNNNNNTRLTVQHSPNLSLSPNAANSQEPLVHIGIFQCESTGGSQWHLEQTLVLDSTDLPGHEDCPGSTSKNLVHLDWVSQEDGSHVLTVGIGTKIYMYGRLAGKPPELGLTSDASRDQSSSRLVLIQSVDLVSSVEGSLPIPVSLSWVRDGILVVGMDCEMHVYSQWQPPAPIKPSAPIAQDTDISSSLSSIISAIRQSQEDGPASSLAPPKKSLTRSMMSLAQKLSGKRTAYDLPVEMEDSGLFEAAHQLFPTLPQYHPVQLLELMDLGKVHRAKAILSHLVKCIAGEIVALKDSTANPEKRVRSRTISAGGSAARDRKMFSKAENATPDYTEISSIPPLPLYALLAADEDTLPKPDKVISVSGDSGHGSIHTDVYEELFHTPTVADLDPLADDQEETGNKVIDLSQYSPTQFGPEHAQVLSSHLLHSSLPGLTRMEQMSLMALADTIATSSTDLKDSQGTSKGGETLDECGLKFLLAVQLHTFLSTSLPPAHRAQLLRQGSCKIQCVPPRELAFCTPFRCSSVGNLGNGPVTR</sequence>
<dbReference type="GO" id="GO:0007035">
    <property type="term" value="P:vacuolar acidification"/>
    <property type="evidence" value="ECO:0007669"/>
    <property type="project" value="TreeGrafter"/>
</dbReference>
<dbReference type="Proteomes" id="UP000314294">
    <property type="component" value="Unassembled WGS sequence"/>
</dbReference>
<dbReference type="PANTHER" id="PTHR13950:SF12">
    <property type="entry name" value="DMX-LIKE PROTEIN 1"/>
    <property type="match status" value="1"/>
</dbReference>
<dbReference type="GO" id="GO:0043291">
    <property type="term" value="C:RAVE complex"/>
    <property type="evidence" value="ECO:0007669"/>
    <property type="project" value="TreeGrafter"/>
</dbReference>
<proteinExistence type="predicted"/>
<dbReference type="InterPro" id="IPR036322">
    <property type="entry name" value="WD40_repeat_dom_sf"/>
</dbReference>